<gene>
    <name evidence="2" type="ORF">FOMPIDRAFT_10521</name>
</gene>
<dbReference type="PANTHER" id="PTHR47534">
    <property type="entry name" value="YALI0E05731P"/>
    <property type="match status" value="1"/>
</dbReference>
<dbReference type="PANTHER" id="PTHR47534:SF3">
    <property type="entry name" value="ALCOHOL DEHYDROGENASE-LIKE C-TERMINAL DOMAIN-CONTAINING PROTEIN"/>
    <property type="match status" value="1"/>
</dbReference>
<dbReference type="AlphaFoldDB" id="S8EQA1"/>
<keyword evidence="3" id="KW-1185">Reference proteome</keyword>
<dbReference type="SUPFAM" id="SSF51735">
    <property type="entry name" value="NAD(P)-binding Rossmann-fold domains"/>
    <property type="match status" value="1"/>
</dbReference>
<dbReference type="InterPro" id="IPR036291">
    <property type="entry name" value="NAD(P)-bd_dom_sf"/>
</dbReference>
<dbReference type="GO" id="GO:0016491">
    <property type="term" value="F:oxidoreductase activity"/>
    <property type="evidence" value="ECO:0007669"/>
    <property type="project" value="UniProtKB-KW"/>
</dbReference>
<dbReference type="InterPro" id="IPR052228">
    <property type="entry name" value="Sec_Metab_Biosynth_Oxidored"/>
</dbReference>
<evidence type="ECO:0000313" key="3">
    <source>
        <dbReference type="Proteomes" id="UP000015241"/>
    </source>
</evidence>
<dbReference type="Proteomes" id="UP000015241">
    <property type="component" value="Unassembled WGS sequence"/>
</dbReference>
<dbReference type="Gene3D" id="3.40.50.720">
    <property type="entry name" value="NAD(P)-binding Rossmann-like Domain"/>
    <property type="match status" value="1"/>
</dbReference>
<protein>
    <submittedName>
        <fullName evidence="2">NAD-binding protein</fullName>
    </submittedName>
</protein>
<reference evidence="2 3" key="1">
    <citation type="journal article" date="2012" name="Science">
        <title>The Paleozoic origin of enzymatic lignin decomposition reconstructed from 31 fungal genomes.</title>
        <authorList>
            <person name="Floudas D."/>
            <person name="Binder M."/>
            <person name="Riley R."/>
            <person name="Barry K."/>
            <person name="Blanchette R.A."/>
            <person name="Henrissat B."/>
            <person name="Martinez A.T."/>
            <person name="Otillar R."/>
            <person name="Spatafora J.W."/>
            <person name="Yadav J.S."/>
            <person name="Aerts A."/>
            <person name="Benoit I."/>
            <person name="Boyd A."/>
            <person name="Carlson A."/>
            <person name="Copeland A."/>
            <person name="Coutinho P.M."/>
            <person name="de Vries R.P."/>
            <person name="Ferreira P."/>
            <person name="Findley K."/>
            <person name="Foster B."/>
            <person name="Gaskell J."/>
            <person name="Glotzer D."/>
            <person name="Gorecki P."/>
            <person name="Heitman J."/>
            <person name="Hesse C."/>
            <person name="Hori C."/>
            <person name="Igarashi K."/>
            <person name="Jurgens J.A."/>
            <person name="Kallen N."/>
            <person name="Kersten P."/>
            <person name="Kohler A."/>
            <person name="Kuees U."/>
            <person name="Kumar T.K.A."/>
            <person name="Kuo A."/>
            <person name="LaButti K."/>
            <person name="Larrondo L.F."/>
            <person name="Lindquist E."/>
            <person name="Ling A."/>
            <person name="Lombard V."/>
            <person name="Lucas S."/>
            <person name="Lundell T."/>
            <person name="Martin R."/>
            <person name="McLaughlin D.J."/>
            <person name="Morgenstern I."/>
            <person name="Morin E."/>
            <person name="Murat C."/>
            <person name="Nagy L.G."/>
            <person name="Nolan M."/>
            <person name="Ohm R.A."/>
            <person name="Patyshakuliyeva A."/>
            <person name="Rokas A."/>
            <person name="Ruiz-Duenas F.J."/>
            <person name="Sabat G."/>
            <person name="Salamov A."/>
            <person name="Samejima M."/>
            <person name="Schmutz J."/>
            <person name="Slot J.C."/>
            <person name="St John F."/>
            <person name="Stenlid J."/>
            <person name="Sun H."/>
            <person name="Sun S."/>
            <person name="Syed K."/>
            <person name="Tsang A."/>
            <person name="Wiebenga A."/>
            <person name="Young D."/>
            <person name="Pisabarro A."/>
            <person name="Eastwood D.C."/>
            <person name="Martin F."/>
            <person name="Cullen D."/>
            <person name="Grigoriev I.V."/>
            <person name="Hibbett D.S."/>
        </authorList>
    </citation>
    <scope>NUCLEOTIDE SEQUENCE</scope>
    <source>
        <strain evidence="3">FP-58527</strain>
    </source>
</reference>
<organism evidence="2 3">
    <name type="scientific">Fomitopsis schrenkii</name>
    <name type="common">Brown rot fungus</name>
    <dbReference type="NCBI Taxonomy" id="2126942"/>
    <lineage>
        <taxon>Eukaryota</taxon>
        <taxon>Fungi</taxon>
        <taxon>Dikarya</taxon>
        <taxon>Basidiomycota</taxon>
        <taxon>Agaricomycotina</taxon>
        <taxon>Agaricomycetes</taxon>
        <taxon>Polyporales</taxon>
        <taxon>Fomitopsis</taxon>
    </lineage>
</organism>
<dbReference type="Pfam" id="PF00106">
    <property type="entry name" value="adh_short"/>
    <property type="match status" value="1"/>
</dbReference>
<evidence type="ECO:0000313" key="2">
    <source>
        <dbReference type="EMBL" id="EPT06233.1"/>
    </source>
</evidence>
<dbReference type="HOGENOM" id="CLU_044999_1_0_1"/>
<evidence type="ECO:0000256" key="1">
    <source>
        <dbReference type="ARBA" id="ARBA00023002"/>
    </source>
</evidence>
<keyword evidence="1" id="KW-0560">Oxidoreductase</keyword>
<dbReference type="eggNOG" id="KOG1208">
    <property type="taxonomic scope" value="Eukaryota"/>
</dbReference>
<accession>S8EQA1</accession>
<dbReference type="STRING" id="743788.S8EQA1"/>
<dbReference type="OrthoDB" id="2898509at2759"/>
<feature type="non-terminal residue" evidence="2">
    <location>
        <position position="298"/>
    </location>
</feature>
<sequence length="298" mass="31868">MPSLSAARQSNATFSPATPPVAIFIGGTSGIGQGTAQAFASHVKGNAHIILVGRNRAAAEAIIATFPKHDNSDYEFVHCDASLIRNIPETTSALLARLPKVNYLVLTCGVLPSVGDILRGVRHFTDEGLDMVLELAFYARVKFVSDLLPLLQKAKDAGEDARVLNVAAAGHGGPIDLDDMGLRRTDGPKTVRPTLATYTDVVTETFAARVPGSSFIHSYPGTVSTPIFPWWMRPLTKLLCTSVDDCGEYMLYALLNGGEGAQRVGEHGDDLGSKGYFGGDEVRDKVWAHAMEVIDSAL</sequence>
<dbReference type="InterPro" id="IPR002347">
    <property type="entry name" value="SDR_fam"/>
</dbReference>
<dbReference type="EMBL" id="KE504122">
    <property type="protein sequence ID" value="EPT06233.1"/>
    <property type="molecule type" value="Genomic_DNA"/>
</dbReference>
<proteinExistence type="predicted"/>
<dbReference type="InParanoid" id="S8EQA1"/>
<name>S8EQA1_FOMSC</name>